<dbReference type="RefSeq" id="WP_002526749.1">
    <property type="nucleotide sequence ID" value="NZ_CP017040.1"/>
</dbReference>
<evidence type="ECO:0000313" key="2">
    <source>
        <dbReference type="Proteomes" id="UP000825072"/>
    </source>
</evidence>
<accession>A0AAD1KNG8</accession>
<reference evidence="1" key="1">
    <citation type="submission" date="2021-06" db="EMBL/GenBank/DDBJ databases">
        <title>Genome sequence of Cutibacterium modestum strain KB17-24694.</title>
        <authorList>
            <person name="Dekio I."/>
            <person name="Asahina A."/>
            <person name="Nishida M."/>
        </authorList>
    </citation>
    <scope>NUCLEOTIDE SEQUENCE</scope>
    <source>
        <strain evidence="1">KB17-24694</strain>
    </source>
</reference>
<sequence length="76" mass="8828">MVAMDHIKQLKHNARVKVYVQTFMVQDIGSERMHDGNTLTSDVFQAEKFDFIITNPLHGMNWKVYAQSIMRLLCSV</sequence>
<gene>
    <name evidence="1" type="ORF">KB1_10380</name>
</gene>
<protein>
    <submittedName>
        <fullName evidence="1">Uncharacterized protein</fullName>
    </submittedName>
</protein>
<dbReference type="Proteomes" id="UP000825072">
    <property type="component" value="Chromosome 1"/>
</dbReference>
<dbReference type="EMBL" id="AP024747">
    <property type="protein sequence ID" value="BCY25048.1"/>
    <property type="molecule type" value="Genomic_DNA"/>
</dbReference>
<organism evidence="1 2">
    <name type="scientific">Cutibacterium modestum</name>
    <dbReference type="NCBI Taxonomy" id="2559073"/>
    <lineage>
        <taxon>Bacteria</taxon>
        <taxon>Bacillati</taxon>
        <taxon>Actinomycetota</taxon>
        <taxon>Actinomycetes</taxon>
        <taxon>Propionibacteriales</taxon>
        <taxon>Propionibacteriaceae</taxon>
        <taxon>Cutibacterium</taxon>
    </lineage>
</organism>
<evidence type="ECO:0000313" key="1">
    <source>
        <dbReference type="EMBL" id="BCY25048.1"/>
    </source>
</evidence>
<name>A0AAD1KNG8_9ACTN</name>
<dbReference type="AlphaFoldDB" id="A0AAD1KNG8"/>
<proteinExistence type="predicted"/>